<dbReference type="AlphaFoldDB" id="A0A1F5Z5E8"/>
<gene>
    <name evidence="1" type="ORF">A2872_01785</name>
</gene>
<dbReference type="Proteomes" id="UP000178681">
    <property type="component" value="Unassembled WGS sequence"/>
</dbReference>
<sequence>MILSSVATLGFLYYRQDQKITNLEKKIFLQEPAETLTMVELETYVDQKIKDIKFPASTPTATTIIQKVTAPAPKTASKPTEFYIPLGSGEVTTNDKWVDIYSAQATINKSNYPTLKAAYFEAVMHIPNAQGELKARLFEATLPFTYGDYLKTQSGTGELVSIPVILQSGTRTYRVQLNSQIGTGVLDSARIRIVTEN</sequence>
<comment type="caution">
    <text evidence="1">The sequence shown here is derived from an EMBL/GenBank/DDBJ whole genome shotgun (WGS) entry which is preliminary data.</text>
</comment>
<name>A0A1F5Z5E8_9BACT</name>
<reference evidence="1 2" key="1">
    <citation type="journal article" date="2016" name="Nat. Commun.">
        <title>Thousands of microbial genomes shed light on interconnected biogeochemical processes in an aquifer system.</title>
        <authorList>
            <person name="Anantharaman K."/>
            <person name="Brown C.T."/>
            <person name="Hug L.A."/>
            <person name="Sharon I."/>
            <person name="Castelle C.J."/>
            <person name="Probst A.J."/>
            <person name="Thomas B.C."/>
            <person name="Singh A."/>
            <person name="Wilkins M.J."/>
            <person name="Karaoz U."/>
            <person name="Brodie E.L."/>
            <person name="Williams K.H."/>
            <person name="Hubbard S.S."/>
            <person name="Banfield J.F."/>
        </authorList>
    </citation>
    <scope>NUCLEOTIDE SEQUENCE [LARGE SCALE GENOMIC DNA]</scope>
</reference>
<dbReference type="STRING" id="1798377.A2872_01785"/>
<protein>
    <submittedName>
        <fullName evidence="1">Uncharacterized protein</fullName>
    </submittedName>
</protein>
<dbReference type="EMBL" id="MFJG01000003">
    <property type="protein sequence ID" value="OGG07671.1"/>
    <property type="molecule type" value="Genomic_DNA"/>
</dbReference>
<evidence type="ECO:0000313" key="1">
    <source>
        <dbReference type="EMBL" id="OGG07671.1"/>
    </source>
</evidence>
<organism evidence="1 2">
    <name type="scientific">Candidatus Gottesmanbacteria bacterium RIFCSPHIGHO2_01_FULL_42_12</name>
    <dbReference type="NCBI Taxonomy" id="1798377"/>
    <lineage>
        <taxon>Bacteria</taxon>
        <taxon>Candidatus Gottesmaniibacteriota</taxon>
    </lineage>
</organism>
<proteinExistence type="predicted"/>
<evidence type="ECO:0000313" key="2">
    <source>
        <dbReference type="Proteomes" id="UP000178681"/>
    </source>
</evidence>
<accession>A0A1F5Z5E8</accession>